<evidence type="ECO:0000313" key="2">
    <source>
        <dbReference type="Proteomes" id="UP001652661"/>
    </source>
</evidence>
<dbReference type="GeneID" id="108074775"/>
<organism evidence="2 3">
    <name type="scientific">Drosophila kikkawai</name>
    <name type="common">Fruit fly</name>
    <dbReference type="NCBI Taxonomy" id="30033"/>
    <lineage>
        <taxon>Eukaryota</taxon>
        <taxon>Metazoa</taxon>
        <taxon>Ecdysozoa</taxon>
        <taxon>Arthropoda</taxon>
        <taxon>Hexapoda</taxon>
        <taxon>Insecta</taxon>
        <taxon>Pterygota</taxon>
        <taxon>Neoptera</taxon>
        <taxon>Endopterygota</taxon>
        <taxon>Diptera</taxon>
        <taxon>Brachycera</taxon>
        <taxon>Muscomorpha</taxon>
        <taxon>Ephydroidea</taxon>
        <taxon>Drosophilidae</taxon>
        <taxon>Drosophila</taxon>
        <taxon>Sophophora</taxon>
    </lineage>
</organism>
<reference evidence="3" key="2">
    <citation type="submission" date="2025-08" db="UniProtKB">
        <authorList>
            <consortium name="RefSeq"/>
        </authorList>
    </citation>
    <scope>IDENTIFICATION</scope>
    <source>
        <strain evidence="3">14028-0561.14</strain>
        <tissue evidence="3">Whole fly</tissue>
    </source>
</reference>
<evidence type="ECO:0000259" key="1">
    <source>
        <dbReference type="Pfam" id="PF00646"/>
    </source>
</evidence>
<name>A0A6P4I0U9_DROKI</name>
<proteinExistence type="predicted"/>
<accession>A0A6P4I0U9</accession>
<reference evidence="2" key="1">
    <citation type="submission" date="2025-05" db="UniProtKB">
        <authorList>
            <consortium name="RefSeq"/>
        </authorList>
    </citation>
    <scope>NUCLEOTIDE SEQUENCE [LARGE SCALE GENOMIC DNA]</scope>
    <source>
        <strain evidence="2">14028-0561.14</strain>
    </source>
</reference>
<feature type="domain" description="F-box" evidence="1">
    <location>
        <begin position="4"/>
        <end position="37"/>
    </location>
</feature>
<keyword evidence="2" id="KW-1185">Reference proteome</keyword>
<dbReference type="Gene3D" id="3.80.10.10">
    <property type="entry name" value="Ribonuclease Inhibitor"/>
    <property type="match status" value="1"/>
</dbReference>
<dbReference type="InterPro" id="IPR032675">
    <property type="entry name" value="LRR_dom_sf"/>
</dbReference>
<gene>
    <name evidence="3" type="primary">LOC108074775</name>
</gene>
<sequence length="404" mass="47315">MEKINEDLWLKILQFLPMIDQISLAQVNDSIREYVKYYWRLSKSVTLTGDVMELFGAHEPLMLEGLECWSGSVKSLKISRGSMELLKKWTPYSFPQLRTLACEMDYNLEEADDETLLLTNLFPLLTRLTLTSSTTGCHLWRWKLLKELHLIWCEYLDTDTFKEIFSTLQLTKLTLLYYGYNVTLGEDVLEAARCSTLEELQIDDHHLLGDFLPQLLRLPNFRRLSFYTRDYYEYLLDSIAKIQPLKVRSLLFHDSYWSSELVTDAIEVMRNLRRLVLQDDDIESQLLHTICHKLPHLEELHLLKMRDLPSPVQLWKMVGACPTLRILNLSSTKLCYQMVQPSTTMAKVLLHRNAPLTLHLHDTGLDPQRVLPDLEHPNLKISFEPIELNIWSSRFVEIEFNPDS</sequence>
<dbReference type="AlphaFoldDB" id="A0A6P4I0U9"/>
<dbReference type="SUPFAM" id="SSF52047">
    <property type="entry name" value="RNI-like"/>
    <property type="match status" value="1"/>
</dbReference>
<evidence type="ECO:0000313" key="3">
    <source>
        <dbReference type="RefSeq" id="XP_017022442.1"/>
    </source>
</evidence>
<dbReference type="Proteomes" id="UP001652661">
    <property type="component" value="Chromosome 2L"/>
</dbReference>
<dbReference type="RefSeq" id="XP_017022442.1">
    <property type="nucleotide sequence ID" value="XM_017166953.3"/>
</dbReference>
<dbReference type="OrthoDB" id="8022969at2759"/>
<dbReference type="InterPro" id="IPR001810">
    <property type="entry name" value="F-box_dom"/>
</dbReference>
<protein>
    <recommendedName>
        <fullName evidence="1">F-box domain-containing protein</fullName>
    </recommendedName>
</protein>
<dbReference type="Pfam" id="PF00646">
    <property type="entry name" value="F-box"/>
    <property type="match status" value="1"/>
</dbReference>